<dbReference type="OrthoDB" id="9893227at2"/>
<sequence>MTPAKSLYKDIVRRTESGELKWKEVDRNAPPRILRGLCPAKWRFAASALEDGKNMQYVLADRADWRNEHHLFPVHEDHSSRLMIFEDEQLVEILSPVELNWAELTWLTKTIAYFGEHLPDFASSRG</sequence>
<dbReference type="AlphaFoldDB" id="A0A1I7JLA2"/>
<reference evidence="2" key="1">
    <citation type="submission" date="2016-10" db="EMBL/GenBank/DDBJ databases">
        <authorList>
            <person name="Varghese N."/>
            <person name="Submissions S."/>
        </authorList>
    </citation>
    <scope>NUCLEOTIDE SEQUENCE [LARGE SCALE GENOMIC DNA]</scope>
    <source>
        <strain evidence="2">CGMCC 1.11014</strain>
    </source>
</reference>
<keyword evidence="2" id="KW-1185">Reference proteome</keyword>
<dbReference type="EMBL" id="FPBO01000012">
    <property type="protein sequence ID" value="SFU85975.1"/>
    <property type="molecule type" value="Genomic_DNA"/>
</dbReference>
<accession>A0A1I7JLA2</accession>
<organism evidence="1 2">
    <name type="scientific">Pseudoduganella namucuonensis</name>
    <dbReference type="NCBI Taxonomy" id="1035707"/>
    <lineage>
        <taxon>Bacteria</taxon>
        <taxon>Pseudomonadati</taxon>
        <taxon>Pseudomonadota</taxon>
        <taxon>Betaproteobacteria</taxon>
        <taxon>Burkholderiales</taxon>
        <taxon>Oxalobacteraceae</taxon>
        <taxon>Telluria group</taxon>
        <taxon>Pseudoduganella</taxon>
    </lineage>
</organism>
<name>A0A1I7JLA2_9BURK</name>
<dbReference type="Proteomes" id="UP000199391">
    <property type="component" value="Unassembled WGS sequence"/>
</dbReference>
<protein>
    <submittedName>
        <fullName evidence="1">Uncharacterized protein</fullName>
    </submittedName>
</protein>
<dbReference type="RefSeq" id="WP_143133129.1">
    <property type="nucleotide sequence ID" value="NZ_FPBO01000012.1"/>
</dbReference>
<dbReference type="STRING" id="1035707.SAMN05216552_101224"/>
<gene>
    <name evidence="1" type="ORF">SAMN05216552_101224</name>
</gene>
<proteinExistence type="predicted"/>
<evidence type="ECO:0000313" key="2">
    <source>
        <dbReference type="Proteomes" id="UP000199391"/>
    </source>
</evidence>
<evidence type="ECO:0000313" key="1">
    <source>
        <dbReference type="EMBL" id="SFU85975.1"/>
    </source>
</evidence>